<organism evidence="11 12">
    <name type="scientific">Apibacter mensalis</name>
    <dbReference type="NCBI Taxonomy" id="1586267"/>
    <lineage>
        <taxon>Bacteria</taxon>
        <taxon>Pseudomonadati</taxon>
        <taxon>Bacteroidota</taxon>
        <taxon>Flavobacteriia</taxon>
        <taxon>Flavobacteriales</taxon>
        <taxon>Weeksellaceae</taxon>
        <taxon>Apibacter</taxon>
    </lineage>
</organism>
<evidence type="ECO:0000256" key="4">
    <source>
        <dbReference type="ARBA" id="ARBA00022692"/>
    </source>
</evidence>
<evidence type="ECO:0000256" key="6">
    <source>
        <dbReference type="ARBA" id="ARBA00022989"/>
    </source>
</evidence>
<keyword evidence="6 9" id="KW-1133">Transmembrane helix</keyword>
<gene>
    <name evidence="11" type="ORF">Ga0061079_11077</name>
</gene>
<keyword evidence="2 8" id="KW-0813">Transport</keyword>
<evidence type="ECO:0000256" key="7">
    <source>
        <dbReference type="ARBA" id="ARBA00023136"/>
    </source>
</evidence>
<keyword evidence="4 9" id="KW-0812">Transmembrane</keyword>
<dbReference type="Proteomes" id="UP000182761">
    <property type="component" value="Unassembled WGS sequence"/>
</dbReference>
<feature type="transmembrane region" description="Helical" evidence="9">
    <location>
        <begin position="21"/>
        <end position="40"/>
    </location>
</feature>
<keyword evidence="12" id="KW-1185">Reference proteome</keyword>
<evidence type="ECO:0000259" key="10">
    <source>
        <dbReference type="Pfam" id="PF01618"/>
    </source>
</evidence>
<comment type="similarity">
    <text evidence="8">Belongs to the exbB/tolQ family.</text>
</comment>
<dbReference type="PANTHER" id="PTHR30625">
    <property type="entry name" value="PROTEIN TOLQ"/>
    <property type="match status" value="1"/>
</dbReference>
<evidence type="ECO:0000256" key="5">
    <source>
        <dbReference type="ARBA" id="ARBA00022927"/>
    </source>
</evidence>
<dbReference type="GO" id="GO:0005886">
    <property type="term" value="C:plasma membrane"/>
    <property type="evidence" value="ECO:0007669"/>
    <property type="project" value="UniProtKB-SubCell"/>
</dbReference>
<feature type="transmembrane region" description="Helical" evidence="9">
    <location>
        <begin position="178"/>
        <end position="204"/>
    </location>
</feature>
<comment type="subcellular location">
    <subcellularLocation>
        <location evidence="1">Cell membrane</location>
        <topology evidence="1">Multi-pass membrane protein</topology>
    </subcellularLocation>
    <subcellularLocation>
        <location evidence="8">Membrane</location>
        <topology evidence="8">Multi-pass membrane protein</topology>
    </subcellularLocation>
</comment>
<evidence type="ECO:0000256" key="2">
    <source>
        <dbReference type="ARBA" id="ARBA00022448"/>
    </source>
</evidence>
<keyword evidence="5 8" id="KW-0653">Protein transport</keyword>
<dbReference type="Pfam" id="PF01618">
    <property type="entry name" value="MotA_ExbB"/>
    <property type="match status" value="1"/>
</dbReference>
<feature type="transmembrane region" description="Helical" evidence="9">
    <location>
        <begin position="60"/>
        <end position="81"/>
    </location>
</feature>
<evidence type="ECO:0000313" key="12">
    <source>
        <dbReference type="Proteomes" id="UP000182761"/>
    </source>
</evidence>
<dbReference type="GO" id="GO:0017038">
    <property type="term" value="P:protein import"/>
    <property type="evidence" value="ECO:0007669"/>
    <property type="project" value="TreeGrafter"/>
</dbReference>
<dbReference type="OrthoDB" id="4045at2"/>
<dbReference type="STRING" id="1586267.GCA_001418685_01658"/>
<dbReference type="InterPro" id="IPR050790">
    <property type="entry name" value="ExbB/TolQ_transport"/>
</dbReference>
<evidence type="ECO:0000256" key="9">
    <source>
        <dbReference type="SAM" id="Phobius"/>
    </source>
</evidence>
<keyword evidence="7 9" id="KW-0472">Membrane</keyword>
<feature type="domain" description="MotA/TolQ/ExbB proton channel" evidence="10">
    <location>
        <begin position="139"/>
        <end position="256"/>
    </location>
</feature>
<dbReference type="AlphaFoldDB" id="A0A0X3ARC4"/>
<dbReference type="InterPro" id="IPR002898">
    <property type="entry name" value="MotA_ExbB_proton_chnl"/>
</dbReference>
<evidence type="ECO:0000256" key="1">
    <source>
        <dbReference type="ARBA" id="ARBA00004651"/>
    </source>
</evidence>
<dbReference type="RefSeq" id="WP_055425982.1">
    <property type="nucleotide sequence ID" value="NZ_FCOR01000010.1"/>
</dbReference>
<sequence length="271" mass="29137">MEKQQLTQTNSKTRIGGLNPFITIIILIAIGECIYHFVLGAPSNFKGETTDSDPKTFMGIIHKGGVIVPFLISFLLMVIVFSIERFFVIGKAEGTDSLTKFVNDIRLLLDKNDINNAISLCDKQKGSIGNVVKEGLISYRALANDTTLDKEQKLVSLNKTLEEATTLEMPMLEKNMTILATIASIGTLVALMGTVIGMIKAFFALGEGGGSPDAAALSVGISEALVNTALGIGTSALAIIAYNFFTSRIDTLTFKIDEIGLSIQQSFSAHH</sequence>
<feature type="transmembrane region" description="Helical" evidence="9">
    <location>
        <begin position="224"/>
        <end position="245"/>
    </location>
</feature>
<keyword evidence="3" id="KW-1003">Cell membrane</keyword>
<evidence type="ECO:0000313" key="11">
    <source>
        <dbReference type="EMBL" id="CVK16793.1"/>
    </source>
</evidence>
<evidence type="ECO:0000256" key="3">
    <source>
        <dbReference type="ARBA" id="ARBA00022475"/>
    </source>
</evidence>
<dbReference type="PANTHER" id="PTHR30625:SF15">
    <property type="entry name" value="BIOPOLYMER TRANSPORT PROTEIN EXBB"/>
    <property type="match status" value="1"/>
</dbReference>
<name>A0A0X3ARC4_9FLAO</name>
<dbReference type="EMBL" id="FCOR01000010">
    <property type="protein sequence ID" value="CVK16793.1"/>
    <property type="molecule type" value="Genomic_DNA"/>
</dbReference>
<evidence type="ECO:0000256" key="8">
    <source>
        <dbReference type="RuleBase" id="RU004057"/>
    </source>
</evidence>
<accession>A0A0X3ARC4</accession>
<reference evidence="11 12" key="1">
    <citation type="submission" date="2016-01" db="EMBL/GenBank/DDBJ databases">
        <authorList>
            <person name="McClelland M."/>
            <person name="Jain A."/>
            <person name="Saraogi P."/>
            <person name="Mendelson R."/>
            <person name="Westerman R."/>
            <person name="SanMiguel P."/>
            <person name="Csonka L."/>
        </authorList>
    </citation>
    <scope>NUCLEOTIDE SEQUENCE [LARGE SCALE GENOMIC DNA]</scope>
    <source>
        <strain evidence="11 12">R-53146</strain>
    </source>
</reference>
<protein>
    <submittedName>
        <fullName evidence="11">Biopolymer transport protein ExbB</fullName>
    </submittedName>
</protein>
<proteinExistence type="inferred from homology"/>